<keyword evidence="3" id="KW-1185">Reference proteome</keyword>
<gene>
    <name evidence="2" type="ORF">DEO72_LG7g788</name>
</gene>
<organism evidence="2 3">
    <name type="scientific">Vigna unguiculata</name>
    <name type="common">Cowpea</name>
    <dbReference type="NCBI Taxonomy" id="3917"/>
    <lineage>
        <taxon>Eukaryota</taxon>
        <taxon>Viridiplantae</taxon>
        <taxon>Streptophyta</taxon>
        <taxon>Embryophyta</taxon>
        <taxon>Tracheophyta</taxon>
        <taxon>Spermatophyta</taxon>
        <taxon>Magnoliopsida</taxon>
        <taxon>eudicotyledons</taxon>
        <taxon>Gunneridae</taxon>
        <taxon>Pentapetalae</taxon>
        <taxon>rosids</taxon>
        <taxon>fabids</taxon>
        <taxon>Fabales</taxon>
        <taxon>Fabaceae</taxon>
        <taxon>Papilionoideae</taxon>
        <taxon>50 kb inversion clade</taxon>
        <taxon>NPAAA clade</taxon>
        <taxon>indigoferoid/millettioid clade</taxon>
        <taxon>Phaseoleae</taxon>
        <taxon>Vigna</taxon>
    </lineage>
</organism>
<evidence type="ECO:0000313" key="2">
    <source>
        <dbReference type="EMBL" id="QCD99506.1"/>
    </source>
</evidence>
<accession>A0A4D6MHM8</accession>
<evidence type="ECO:0000259" key="1">
    <source>
        <dbReference type="Pfam" id="PF05695"/>
    </source>
</evidence>
<dbReference type="InterPro" id="IPR056777">
    <property type="entry name" value="Ycf2_N"/>
</dbReference>
<dbReference type="EMBL" id="CP039351">
    <property type="protein sequence ID" value="QCD99506.1"/>
    <property type="molecule type" value="Genomic_DNA"/>
</dbReference>
<proteinExistence type="predicted"/>
<sequence length="165" mass="19126">MCRLFMEREKQMNNHLLPEEIKEFLGNPGRATRSFFSDRWSELHLGSNPTDRSTRDQKLLKKEQKKHLAFSRRSEKKEIVNLFKIIMYLQNTVSIHPISSYRGCDMVPKVTLIDYNPVDPPPSSSAKASLYPEPIQHGSPLNHTSQNLHLLIILNLEILTNFRVS</sequence>
<dbReference type="Proteomes" id="UP000501690">
    <property type="component" value="Linkage Group LG7"/>
</dbReference>
<protein>
    <submittedName>
        <fullName evidence="2">Uncharacterized protein family Ycf2</fullName>
    </submittedName>
</protein>
<dbReference type="AlphaFoldDB" id="A0A4D6MHM8"/>
<reference evidence="2 3" key="1">
    <citation type="submission" date="2019-04" db="EMBL/GenBank/DDBJ databases">
        <title>An improved genome assembly and genetic linkage map for asparagus bean, Vigna unguiculata ssp. sesquipedialis.</title>
        <authorList>
            <person name="Xia Q."/>
            <person name="Zhang R."/>
            <person name="Dong Y."/>
        </authorList>
    </citation>
    <scope>NUCLEOTIDE SEQUENCE [LARGE SCALE GENOMIC DNA]</scope>
    <source>
        <tissue evidence="2">Leaf</tissue>
    </source>
</reference>
<evidence type="ECO:0000313" key="3">
    <source>
        <dbReference type="Proteomes" id="UP000501690"/>
    </source>
</evidence>
<dbReference type="Pfam" id="PF05695">
    <property type="entry name" value="Ycf2"/>
    <property type="match status" value="1"/>
</dbReference>
<name>A0A4D6MHM8_VIGUN</name>
<feature type="domain" description="Ycf2 N-terminal" evidence="1">
    <location>
        <begin position="1"/>
        <end position="110"/>
    </location>
</feature>